<dbReference type="Proteomes" id="UP000317171">
    <property type="component" value="Chromosome"/>
</dbReference>
<keyword evidence="3" id="KW-1185">Reference proteome</keyword>
<organism evidence="2 3">
    <name type="scientific">Gimesia alba</name>
    <dbReference type="NCBI Taxonomy" id="2527973"/>
    <lineage>
        <taxon>Bacteria</taxon>
        <taxon>Pseudomonadati</taxon>
        <taxon>Planctomycetota</taxon>
        <taxon>Planctomycetia</taxon>
        <taxon>Planctomycetales</taxon>
        <taxon>Planctomycetaceae</taxon>
        <taxon>Gimesia</taxon>
    </lineage>
</organism>
<keyword evidence="1" id="KW-0812">Transmembrane</keyword>
<protein>
    <submittedName>
        <fullName evidence="2">Uncharacterized protein</fullName>
    </submittedName>
</protein>
<accession>A0A517RKT1</accession>
<dbReference type="RefSeq" id="WP_145219924.1">
    <property type="nucleotide sequence ID" value="NZ_CP036269.1"/>
</dbReference>
<evidence type="ECO:0000313" key="2">
    <source>
        <dbReference type="EMBL" id="QDT44459.1"/>
    </source>
</evidence>
<reference evidence="2 3" key="1">
    <citation type="submission" date="2019-02" db="EMBL/GenBank/DDBJ databases">
        <title>Deep-cultivation of Planctomycetes and their phenomic and genomic characterization uncovers novel biology.</title>
        <authorList>
            <person name="Wiegand S."/>
            <person name="Jogler M."/>
            <person name="Boedeker C."/>
            <person name="Pinto D."/>
            <person name="Vollmers J."/>
            <person name="Rivas-Marin E."/>
            <person name="Kohn T."/>
            <person name="Peeters S.H."/>
            <person name="Heuer A."/>
            <person name="Rast P."/>
            <person name="Oberbeckmann S."/>
            <person name="Bunk B."/>
            <person name="Jeske O."/>
            <person name="Meyerdierks A."/>
            <person name="Storesund J.E."/>
            <person name="Kallscheuer N."/>
            <person name="Luecker S."/>
            <person name="Lage O.M."/>
            <person name="Pohl T."/>
            <person name="Merkel B.J."/>
            <person name="Hornburger P."/>
            <person name="Mueller R.-W."/>
            <person name="Bruemmer F."/>
            <person name="Labrenz M."/>
            <person name="Spormann A.M."/>
            <person name="Op den Camp H."/>
            <person name="Overmann J."/>
            <person name="Amann R."/>
            <person name="Jetten M.S.M."/>
            <person name="Mascher T."/>
            <person name="Medema M.H."/>
            <person name="Devos D.P."/>
            <person name="Kaster A.-K."/>
            <person name="Ovreas L."/>
            <person name="Rohde M."/>
            <person name="Galperin M.Y."/>
            <person name="Jogler C."/>
        </authorList>
    </citation>
    <scope>NUCLEOTIDE SEQUENCE [LARGE SCALE GENOMIC DNA]</scope>
    <source>
        <strain evidence="2 3">Pan241w</strain>
    </source>
</reference>
<keyword evidence="1" id="KW-1133">Transmembrane helix</keyword>
<keyword evidence="1" id="KW-0472">Membrane</keyword>
<name>A0A517RKT1_9PLAN</name>
<dbReference type="AlphaFoldDB" id="A0A517RKT1"/>
<gene>
    <name evidence="2" type="ORF">Pan241w_45680</name>
</gene>
<evidence type="ECO:0000256" key="1">
    <source>
        <dbReference type="SAM" id="Phobius"/>
    </source>
</evidence>
<feature type="transmembrane region" description="Helical" evidence="1">
    <location>
        <begin position="12"/>
        <end position="32"/>
    </location>
</feature>
<feature type="transmembrane region" description="Helical" evidence="1">
    <location>
        <begin position="53"/>
        <end position="73"/>
    </location>
</feature>
<sequence>MHPKYLLENWQSVLFGLLLIGLGVASFMYPDAMIDAEARGRRGLIKLIIIKAWGWPLGVGGLLFGGLCLWGSFSPSDDDD</sequence>
<dbReference type="KEGG" id="gaz:Pan241w_45680"/>
<dbReference type="EMBL" id="CP036269">
    <property type="protein sequence ID" value="QDT44459.1"/>
    <property type="molecule type" value="Genomic_DNA"/>
</dbReference>
<evidence type="ECO:0000313" key="3">
    <source>
        <dbReference type="Proteomes" id="UP000317171"/>
    </source>
</evidence>
<proteinExistence type="predicted"/>